<dbReference type="eggNOG" id="COG1595">
    <property type="taxonomic scope" value="Bacteria"/>
</dbReference>
<dbReference type="InterPro" id="IPR013325">
    <property type="entry name" value="RNA_pol_sigma_r2"/>
</dbReference>
<dbReference type="RefSeq" id="WP_011441104.1">
    <property type="nucleotide sequence ID" value="NC_007778.1"/>
</dbReference>
<evidence type="ECO:0000259" key="7">
    <source>
        <dbReference type="Pfam" id="PF08281"/>
    </source>
</evidence>
<dbReference type="Proteomes" id="UP000008809">
    <property type="component" value="Chromosome"/>
</dbReference>
<dbReference type="SUPFAM" id="SSF88946">
    <property type="entry name" value="Sigma2 domain of RNA polymerase sigma factors"/>
    <property type="match status" value="1"/>
</dbReference>
<dbReference type="PANTHER" id="PTHR43133">
    <property type="entry name" value="RNA POLYMERASE ECF-TYPE SIGMA FACTO"/>
    <property type="match status" value="1"/>
</dbReference>
<evidence type="ECO:0000256" key="3">
    <source>
        <dbReference type="ARBA" id="ARBA00023082"/>
    </source>
</evidence>
<dbReference type="Gene3D" id="1.10.1740.10">
    <property type="match status" value="1"/>
</dbReference>
<organism evidence="8 9">
    <name type="scientific">Rhodopseudomonas palustris (strain HaA2)</name>
    <dbReference type="NCBI Taxonomy" id="316058"/>
    <lineage>
        <taxon>Bacteria</taxon>
        <taxon>Pseudomonadati</taxon>
        <taxon>Pseudomonadota</taxon>
        <taxon>Alphaproteobacteria</taxon>
        <taxon>Hyphomicrobiales</taxon>
        <taxon>Nitrobacteraceae</taxon>
        <taxon>Rhodopseudomonas</taxon>
    </lineage>
</organism>
<dbReference type="GO" id="GO:0016987">
    <property type="term" value="F:sigma factor activity"/>
    <property type="evidence" value="ECO:0007669"/>
    <property type="project" value="UniProtKB-KW"/>
</dbReference>
<dbReference type="GO" id="GO:0006352">
    <property type="term" value="P:DNA-templated transcription initiation"/>
    <property type="evidence" value="ECO:0007669"/>
    <property type="project" value="InterPro"/>
</dbReference>
<dbReference type="SUPFAM" id="SSF88659">
    <property type="entry name" value="Sigma3 and sigma4 domains of RNA polymerase sigma factors"/>
    <property type="match status" value="1"/>
</dbReference>
<evidence type="ECO:0000256" key="1">
    <source>
        <dbReference type="ARBA" id="ARBA00010641"/>
    </source>
</evidence>
<accession>Q2IXZ3</accession>
<feature type="region of interest" description="Disordered" evidence="5">
    <location>
        <begin position="181"/>
        <end position="202"/>
    </location>
</feature>
<evidence type="ECO:0000256" key="5">
    <source>
        <dbReference type="SAM" id="MobiDB-lite"/>
    </source>
</evidence>
<evidence type="ECO:0000256" key="4">
    <source>
        <dbReference type="ARBA" id="ARBA00023163"/>
    </source>
</evidence>
<keyword evidence="3" id="KW-0731">Sigma factor</keyword>
<dbReference type="OrthoDB" id="9794372at2"/>
<dbReference type="STRING" id="316058.RPB_2212"/>
<evidence type="ECO:0000256" key="2">
    <source>
        <dbReference type="ARBA" id="ARBA00023015"/>
    </source>
</evidence>
<dbReference type="GO" id="GO:0003677">
    <property type="term" value="F:DNA binding"/>
    <property type="evidence" value="ECO:0007669"/>
    <property type="project" value="InterPro"/>
</dbReference>
<evidence type="ECO:0000313" key="9">
    <source>
        <dbReference type="Proteomes" id="UP000008809"/>
    </source>
</evidence>
<evidence type="ECO:0000259" key="6">
    <source>
        <dbReference type="Pfam" id="PF04542"/>
    </source>
</evidence>
<evidence type="ECO:0000313" key="8">
    <source>
        <dbReference type="EMBL" id="ABD06917.1"/>
    </source>
</evidence>
<dbReference type="Gene3D" id="1.10.10.10">
    <property type="entry name" value="Winged helix-like DNA-binding domain superfamily/Winged helix DNA-binding domain"/>
    <property type="match status" value="1"/>
</dbReference>
<dbReference type="InterPro" id="IPR014284">
    <property type="entry name" value="RNA_pol_sigma-70_dom"/>
</dbReference>
<gene>
    <name evidence="8" type="ordered locus">RPB_2212</name>
</gene>
<name>Q2IXZ3_RHOP2</name>
<sequence>MTEAGWAALQQRLLLRYDDFKRRLTRYLGSSELAGDALHDTWLRLQRGGQIDAVRSPDTYLLRIAINMGRDHLRAENRLVSTSDAATLLGISDDAPDAERDAEGRSELRLLTAIMAELPPRQKAILIAARVEGLPRGEIARRYGVSVRYVHRELQAAHDYCAERLEKMTADLYRLAPRETSLPERLSSPLPGGPHILAARDD</sequence>
<keyword evidence="9" id="KW-1185">Reference proteome</keyword>
<dbReference type="InterPro" id="IPR013249">
    <property type="entry name" value="RNA_pol_sigma70_r4_t2"/>
</dbReference>
<dbReference type="InterPro" id="IPR013324">
    <property type="entry name" value="RNA_pol_sigma_r3/r4-like"/>
</dbReference>
<dbReference type="NCBIfam" id="TIGR02937">
    <property type="entry name" value="sigma70-ECF"/>
    <property type="match status" value="1"/>
</dbReference>
<dbReference type="PANTHER" id="PTHR43133:SF63">
    <property type="entry name" value="RNA POLYMERASE SIGMA FACTOR FECI-RELATED"/>
    <property type="match status" value="1"/>
</dbReference>
<dbReference type="KEGG" id="rpb:RPB_2212"/>
<dbReference type="Pfam" id="PF04542">
    <property type="entry name" value="Sigma70_r2"/>
    <property type="match status" value="1"/>
</dbReference>
<dbReference type="Pfam" id="PF08281">
    <property type="entry name" value="Sigma70_r4_2"/>
    <property type="match status" value="1"/>
</dbReference>
<comment type="similarity">
    <text evidence="1">Belongs to the sigma-70 factor family. ECF subfamily.</text>
</comment>
<feature type="domain" description="RNA polymerase sigma-70 region 2" evidence="6">
    <location>
        <begin position="19"/>
        <end position="78"/>
    </location>
</feature>
<dbReference type="InterPro" id="IPR036388">
    <property type="entry name" value="WH-like_DNA-bd_sf"/>
</dbReference>
<feature type="domain" description="RNA polymerase sigma factor 70 region 4 type 2" evidence="7">
    <location>
        <begin position="109"/>
        <end position="157"/>
    </location>
</feature>
<proteinExistence type="inferred from homology"/>
<protein>
    <submittedName>
        <fullName evidence="8">Sigma-24 (FecI-like)</fullName>
    </submittedName>
</protein>
<dbReference type="EMBL" id="CP000250">
    <property type="protein sequence ID" value="ABD06917.1"/>
    <property type="molecule type" value="Genomic_DNA"/>
</dbReference>
<dbReference type="HOGENOM" id="CLU_047691_12_3_5"/>
<keyword evidence="2" id="KW-0805">Transcription regulation</keyword>
<dbReference type="AlphaFoldDB" id="Q2IXZ3"/>
<dbReference type="InterPro" id="IPR039425">
    <property type="entry name" value="RNA_pol_sigma-70-like"/>
</dbReference>
<keyword evidence="4" id="KW-0804">Transcription</keyword>
<dbReference type="InterPro" id="IPR007627">
    <property type="entry name" value="RNA_pol_sigma70_r2"/>
</dbReference>
<reference evidence="8 9" key="1">
    <citation type="submission" date="2006-01" db="EMBL/GenBank/DDBJ databases">
        <title>Complete sequence of Rhodopseudomonas palustris HaA2.</title>
        <authorList>
            <consortium name="US DOE Joint Genome Institute"/>
            <person name="Copeland A."/>
            <person name="Lucas S."/>
            <person name="Lapidus A."/>
            <person name="Barry K."/>
            <person name="Detter J.C."/>
            <person name="Glavina T."/>
            <person name="Hammon N."/>
            <person name="Israni S."/>
            <person name="Pitluck S."/>
            <person name="Chain P."/>
            <person name="Malfatti S."/>
            <person name="Shin M."/>
            <person name="Vergez L."/>
            <person name="Schmutz J."/>
            <person name="Larimer F."/>
            <person name="Land M."/>
            <person name="Hauser L."/>
            <person name="Pelletier D.A."/>
            <person name="Kyrpides N."/>
            <person name="Anderson I."/>
            <person name="Oda Y."/>
            <person name="Harwood C.S."/>
            <person name="Richardson P."/>
        </authorList>
    </citation>
    <scope>NUCLEOTIDE SEQUENCE [LARGE SCALE GENOMIC DNA]</scope>
    <source>
        <strain evidence="8 9">HaA2</strain>
    </source>
</reference>